<feature type="transmembrane region" description="Helical" evidence="1">
    <location>
        <begin position="20"/>
        <end position="37"/>
    </location>
</feature>
<keyword evidence="1" id="KW-0472">Membrane</keyword>
<reference evidence="2" key="1">
    <citation type="submission" date="2021-02" db="EMBL/GenBank/DDBJ databases">
        <authorList>
            <person name="Nowell W R."/>
        </authorList>
    </citation>
    <scope>NUCLEOTIDE SEQUENCE</scope>
</reference>
<name>A0A820NTU7_9BILA</name>
<keyword evidence="1" id="KW-0812">Transmembrane</keyword>
<evidence type="ECO:0000256" key="1">
    <source>
        <dbReference type="SAM" id="Phobius"/>
    </source>
</evidence>
<keyword evidence="1" id="KW-1133">Transmembrane helix</keyword>
<organism evidence="2 3">
    <name type="scientific">Rotaria sordida</name>
    <dbReference type="NCBI Taxonomy" id="392033"/>
    <lineage>
        <taxon>Eukaryota</taxon>
        <taxon>Metazoa</taxon>
        <taxon>Spiralia</taxon>
        <taxon>Gnathifera</taxon>
        <taxon>Rotifera</taxon>
        <taxon>Eurotatoria</taxon>
        <taxon>Bdelloidea</taxon>
        <taxon>Philodinida</taxon>
        <taxon>Philodinidae</taxon>
        <taxon>Rotaria</taxon>
    </lineage>
</organism>
<feature type="non-terminal residue" evidence="2">
    <location>
        <position position="1"/>
    </location>
</feature>
<evidence type="ECO:0000313" key="2">
    <source>
        <dbReference type="EMBL" id="CAF4396193.1"/>
    </source>
</evidence>
<accession>A0A820NTU7</accession>
<protein>
    <submittedName>
        <fullName evidence="2">Uncharacterized protein</fullName>
    </submittedName>
</protein>
<sequence>MNIMETKNDQSNSKSLFNSISQLLVLHVALLIRLSLIDRHLPSKFPSITFSSIFSQLINQFQECLTSCICSYSSLLSYSKIVDIFDGL</sequence>
<dbReference type="EMBL" id="CAJOBE010064280">
    <property type="protein sequence ID" value="CAF4396193.1"/>
    <property type="molecule type" value="Genomic_DNA"/>
</dbReference>
<evidence type="ECO:0000313" key="3">
    <source>
        <dbReference type="Proteomes" id="UP000663874"/>
    </source>
</evidence>
<proteinExistence type="predicted"/>
<gene>
    <name evidence="2" type="ORF">FNK824_LOCUS43793</name>
</gene>
<dbReference type="AlphaFoldDB" id="A0A820NTU7"/>
<comment type="caution">
    <text evidence="2">The sequence shown here is derived from an EMBL/GenBank/DDBJ whole genome shotgun (WGS) entry which is preliminary data.</text>
</comment>
<dbReference type="Proteomes" id="UP000663874">
    <property type="component" value="Unassembled WGS sequence"/>
</dbReference>